<gene>
    <name evidence="2" type="ORF">ACFSTE_10230</name>
</gene>
<dbReference type="PROSITE" id="PS51257">
    <property type="entry name" value="PROKAR_LIPOPROTEIN"/>
    <property type="match status" value="1"/>
</dbReference>
<evidence type="ECO:0000313" key="3">
    <source>
        <dbReference type="Proteomes" id="UP001597459"/>
    </source>
</evidence>
<keyword evidence="1" id="KW-0175">Coiled coil</keyword>
<keyword evidence="3" id="KW-1185">Reference proteome</keyword>
<dbReference type="RefSeq" id="WP_378256479.1">
    <property type="nucleotide sequence ID" value="NZ_JBHSJV010000001.1"/>
</dbReference>
<comment type="caution">
    <text evidence="2">The sequence shown here is derived from an EMBL/GenBank/DDBJ whole genome shotgun (WGS) entry which is preliminary data.</text>
</comment>
<protein>
    <recommendedName>
        <fullName evidence="4">Lipoprotein</fullName>
    </recommendedName>
</protein>
<evidence type="ECO:0008006" key="4">
    <source>
        <dbReference type="Google" id="ProtNLM"/>
    </source>
</evidence>
<organism evidence="2 3">
    <name type="scientific">Aquimarina hainanensis</name>
    <dbReference type="NCBI Taxonomy" id="1578017"/>
    <lineage>
        <taxon>Bacteria</taxon>
        <taxon>Pseudomonadati</taxon>
        <taxon>Bacteroidota</taxon>
        <taxon>Flavobacteriia</taxon>
        <taxon>Flavobacteriales</taxon>
        <taxon>Flavobacteriaceae</taxon>
        <taxon>Aquimarina</taxon>
    </lineage>
</organism>
<name>A0ABW5N6F0_9FLAO</name>
<reference evidence="3" key="1">
    <citation type="journal article" date="2019" name="Int. J. Syst. Evol. Microbiol.">
        <title>The Global Catalogue of Microorganisms (GCM) 10K type strain sequencing project: providing services to taxonomists for standard genome sequencing and annotation.</title>
        <authorList>
            <consortium name="The Broad Institute Genomics Platform"/>
            <consortium name="The Broad Institute Genome Sequencing Center for Infectious Disease"/>
            <person name="Wu L."/>
            <person name="Ma J."/>
        </authorList>
    </citation>
    <scope>NUCLEOTIDE SEQUENCE [LARGE SCALE GENOMIC DNA]</scope>
    <source>
        <strain evidence="3">KCTC 42423</strain>
    </source>
</reference>
<dbReference type="Proteomes" id="UP001597459">
    <property type="component" value="Unassembled WGS sequence"/>
</dbReference>
<sequence length="67" mass="7558">MKLFIKLSLIVILIGLISCADKKKEEQETKAAIEKVEAIEKELNEVSNDILSKTEELENVLKDLDSI</sequence>
<evidence type="ECO:0000256" key="1">
    <source>
        <dbReference type="SAM" id="Coils"/>
    </source>
</evidence>
<accession>A0ABW5N6F0</accession>
<feature type="coiled-coil region" evidence="1">
    <location>
        <begin position="22"/>
        <end position="56"/>
    </location>
</feature>
<proteinExistence type="predicted"/>
<evidence type="ECO:0000313" key="2">
    <source>
        <dbReference type="EMBL" id="MFD2591200.1"/>
    </source>
</evidence>
<dbReference type="EMBL" id="JBHULX010000017">
    <property type="protein sequence ID" value="MFD2591200.1"/>
    <property type="molecule type" value="Genomic_DNA"/>
</dbReference>